<evidence type="ECO:0000313" key="3">
    <source>
        <dbReference type="EMBL" id="MBE6269687.1"/>
    </source>
</evidence>
<accession>A0A9D5S944</accession>
<evidence type="ECO:0000256" key="2">
    <source>
        <dbReference type="SAM" id="Phobius"/>
    </source>
</evidence>
<dbReference type="Gene3D" id="1.25.40.10">
    <property type="entry name" value="Tetratricopeptide repeat domain"/>
    <property type="match status" value="1"/>
</dbReference>
<protein>
    <recommendedName>
        <fullName evidence="5">Tetratricopeptide repeat protein</fullName>
    </recommendedName>
</protein>
<keyword evidence="1" id="KW-0175">Coiled coil</keyword>
<reference evidence="3" key="1">
    <citation type="submission" date="2019-04" db="EMBL/GenBank/DDBJ databases">
        <title>Evolution of Biomass-Degrading Anaerobic Consortia Revealed by Metagenomics.</title>
        <authorList>
            <person name="Peng X."/>
        </authorList>
    </citation>
    <scope>NUCLEOTIDE SEQUENCE</scope>
    <source>
        <strain evidence="3">SIG140</strain>
    </source>
</reference>
<dbReference type="AlphaFoldDB" id="A0A9D5S944"/>
<evidence type="ECO:0000313" key="4">
    <source>
        <dbReference type="Proteomes" id="UP000806522"/>
    </source>
</evidence>
<evidence type="ECO:0000256" key="1">
    <source>
        <dbReference type="SAM" id="Coils"/>
    </source>
</evidence>
<name>A0A9D5S944_XYLRU</name>
<proteinExistence type="predicted"/>
<comment type="caution">
    <text evidence="3">The sequence shown here is derived from an EMBL/GenBank/DDBJ whole genome shotgun (WGS) entry which is preliminary data.</text>
</comment>
<evidence type="ECO:0008006" key="5">
    <source>
        <dbReference type="Google" id="ProtNLM"/>
    </source>
</evidence>
<organism evidence="3 4">
    <name type="scientific">Xylanibacter ruminicola</name>
    <name type="common">Prevotella ruminicola</name>
    <dbReference type="NCBI Taxonomy" id="839"/>
    <lineage>
        <taxon>Bacteria</taxon>
        <taxon>Pseudomonadati</taxon>
        <taxon>Bacteroidota</taxon>
        <taxon>Bacteroidia</taxon>
        <taxon>Bacteroidales</taxon>
        <taxon>Prevotellaceae</taxon>
        <taxon>Xylanibacter</taxon>
    </lineage>
</organism>
<dbReference type="InterPro" id="IPR011990">
    <property type="entry name" value="TPR-like_helical_dom_sf"/>
</dbReference>
<feature type="coiled-coil region" evidence="1">
    <location>
        <begin position="390"/>
        <end position="421"/>
    </location>
</feature>
<dbReference type="EMBL" id="SUYC01000002">
    <property type="protein sequence ID" value="MBE6269687.1"/>
    <property type="molecule type" value="Genomic_DNA"/>
</dbReference>
<sequence length="542" mass="63206">MRKIIYIVLIGIFFINCVGREYAEMQKRLHRLDAYNKSDSAFTTATEAKAVADYFEDHGTPNEQMLAYYLLARAYYDIHEAPMALNSFQTAIEKADTTAEDCDYRQLSKVYGQMSRLFYKQGLMRQSLKCDSISEKYAYQGHDTLTALLSMSYQIIAYSQLGDNNKALELSDKTSKLFLEYGYKDQSAIVLFSSIDDLVDRGDLKKASEYLRKYESESGFFHSQFEIEKGREIYYYIKGYYYLSCGLLDSAEYFFRKELRQGKDFNNQNAGSRGLALLFQQKHMGDSAAKYALYSYEMNDSVYAQMATKEVEQMQGMYDYSRNQEIARQEKERADHANAIIQLISVFLFFFIIVINVIVREVHKRRKEERAEYQNKVSLLAKTNSEVIQLRTHEQTLSKLLKEKENEAIKLENEIEAYKIKVGLQKESSEMRLQKSEVYINLSKLATKGVVLTDDQWQQIYMMVIDILPNFYKFISEKKFELSENEFKTCILIRLHYNPKTVANMIGLSPSSITKMRINLMEKLYGIEGKSKELDERLSQYT</sequence>
<keyword evidence="2" id="KW-0812">Transmembrane</keyword>
<feature type="transmembrane region" description="Helical" evidence="2">
    <location>
        <begin position="339"/>
        <end position="359"/>
    </location>
</feature>
<keyword evidence="2" id="KW-1133">Transmembrane helix</keyword>
<keyword evidence="2" id="KW-0472">Membrane</keyword>
<dbReference type="SUPFAM" id="SSF48452">
    <property type="entry name" value="TPR-like"/>
    <property type="match status" value="1"/>
</dbReference>
<gene>
    <name evidence="3" type="ORF">E7101_01895</name>
</gene>
<dbReference type="Proteomes" id="UP000806522">
    <property type="component" value="Unassembled WGS sequence"/>
</dbReference>